<dbReference type="InterPro" id="IPR053147">
    <property type="entry name" value="Hsp_HslJ-like"/>
</dbReference>
<protein>
    <submittedName>
        <fullName evidence="3">META domain-containing protein</fullName>
    </submittedName>
</protein>
<feature type="domain" description="DUF306" evidence="2">
    <location>
        <begin position="31"/>
        <end position="127"/>
    </location>
</feature>
<dbReference type="EMBL" id="JAJUOS010000005">
    <property type="protein sequence ID" value="MCE5973561.1"/>
    <property type="molecule type" value="Genomic_DNA"/>
</dbReference>
<organism evidence="3 4">
    <name type="scientific">Rhodobacter flavimaris</name>
    <dbReference type="NCBI Taxonomy" id="2907145"/>
    <lineage>
        <taxon>Bacteria</taxon>
        <taxon>Pseudomonadati</taxon>
        <taxon>Pseudomonadota</taxon>
        <taxon>Alphaproteobacteria</taxon>
        <taxon>Rhodobacterales</taxon>
        <taxon>Rhodobacter group</taxon>
        <taxon>Rhodobacter</taxon>
    </lineage>
</organism>
<evidence type="ECO:0000313" key="4">
    <source>
        <dbReference type="Proteomes" id="UP001521181"/>
    </source>
</evidence>
<dbReference type="RefSeq" id="WP_233676545.1">
    <property type="nucleotide sequence ID" value="NZ_JAJUOS010000005.1"/>
</dbReference>
<dbReference type="InterPro" id="IPR005184">
    <property type="entry name" value="DUF306_Meta_HslJ"/>
</dbReference>
<keyword evidence="4" id="KW-1185">Reference proteome</keyword>
<dbReference type="InterPro" id="IPR038670">
    <property type="entry name" value="HslJ-like_sf"/>
</dbReference>
<evidence type="ECO:0000256" key="1">
    <source>
        <dbReference type="SAM" id="SignalP"/>
    </source>
</evidence>
<name>A0ABS8YUN2_9RHOB</name>
<reference evidence="3 4" key="1">
    <citation type="submission" date="2021-12" db="EMBL/GenBank/DDBJ databases">
        <title>Sinirhodobacter sp. WL0062 is a bacterium isolated from seawater.</title>
        <authorList>
            <person name="Wang L."/>
            <person name="He W."/>
            <person name="Zhang D.-F."/>
        </authorList>
    </citation>
    <scope>NUCLEOTIDE SEQUENCE [LARGE SCALE GENOMIC DNA]</scope>
    <source>
        <strain evidence="3 4">WL0062</strain>
    </source>
</reference>
<dbReference type="Gene3D" id="2.40.128.270">
    <property type="match status" value="1"/>
</dbReference>
<dbReference type="PANTHER" id="PTHR35535">
    <property type="entry name" value="HEAT SHOCK PROTEIN HSLJ"/>
    <property type="match status" value="1"/>
</dbReference>
<accession>A0ABS8YUN2</accession>
<comment type="caution">
    <text evidence="3">The sequence shown here is derived from an EMBL/GenBank/DDBJ whole genome shotgun (WGS) entry which is preliminary data.</text>
</comment>
<dbReference type="Pfam" id="PF03724">
    <property type="entry name" value="META"/>
    <property type="match status" value="1"/>
</dbReference>
<dbReference type="Proteomes" id="UP001521181">
    <property type="component" value="Unassembled WGS sequence"/>
</dbReference>
<keyword evidence="1" id="KW-0732">Signal</keyword>
<gene>
    <name evidence="3" type="ORF">LZA78_08730</name>
</gene>
<evidence type="ECO:0000313" key="3">
    <source>
        <dbReference type="EMBL" id="MCE5973561.1"/>
    </source>
</evidence>
<dbReference type="PROSITE" id="PS51257">
    <property type="entry name" value="PROKAR_LIPOPROTEIN"/>
    <property type="match status" value="1"/>
</dbReference>
<proteinExistence type="predicted"/>
<feature type="signal peptide" evidence="1">
    <location>
        <begin position="1"/>
        <end position="17"/>
    </location>
</feature>
<feature type="chain" id="PRO_5045129895" evidence="1">
    <location>
        <begin position="18"/>
        <end position="134"/>
    </location>
</feature>
<evidence type="ECO:0000259" key="2">
    <source>
        <dbReference type="Pfam" id="PF03724"/>
    </source>
</evidence>
<sequence>MRLALIALAALSMTACREDATTDALAALPIGAEWQVREIAGQPVAPEVSVTLTRSEENTITGSSGCNRYNGRVETRDGKLHIGALAGTRMACPPEQMQAEQAFHSTIGRVDQARLNGTTLELLTGETVVILAEK</sequence>
<dbReference type="PANTHER" id="PTHR35535:SF1">
    <property type="entry name" value="HEAT SHOCK PROTEIN HSLJ"/>
    <property type="match status" value="1"/>
</dbReference>